<dbReference type="RefSeq" id="WP_253887088.1">
    <property type="nucleotide sequence ID" value="NZ_BAAAVB010000013.1"/>
</dbReference>
<gene>
    <name evidence="1" type="ORF">LV75_002602</name>
</gene>
<keyword evidence="2" id="KW-1185">Reference proteome</keyword>
<protein>
    <submittedName>
        <fullName evidence="1">Uncharacterized protein</fullName>
    </submittedName>
</protein>
<name>A0ABT1IBU5_9PSEU</name>
<dbReference type="Proteomes" id="UP001205185">
    <property type="component" value="Unassembled WGS sequence"/>
</dbReference>
<dbReference type="EMBL" id="JAMTCO010000006">
    <property type="protein sequence ID" value="MCP2270101.1"/>
    <property type="molecule type" value="Genomic_DNA"/>
</dbReference>
<comment type="caution">
    <text evidence="1">The sequence shown here is derived from an EMBL/GenBank/DDBJ whole genome shotgun (WGS) entry which is preliminary data.</text>
</comment>
<organism evidence="1 2">
    <name type="scientific">Actinokineospora diospyrosa</name>
    <dbReference type="NCBI Taxonomy" id="103728"/>
    <lineage>
        <taxon>Bacteria</taxon>
        <taxon>Bacillati</taxon>
        <taxon>Actinomycetota</taxon>
        <taxon>Actinomycetes</taxon>
        <taxon>Pseudonocardiales</taxon>
        <taxon>Pseudonocardiaceae</taxon>
        <taxon>Actinokineospora</taxon>
    </lineage>
</organism>
<evidence type="ECO:0000313" key="1">
    <source>
        <dbReference type="EMBL" id="MCP2270101.1"/>
    </source>
</evidence>
<sequence>MPPKIPGQPPMPGGRRIYIHTHSLKCLARRSEEIANTVSAALATIRIAKVIHHHVEMGVDIGLVRPRIGEEFAVAFEWKTELAHLFHAVGYRPCFPSDRSLFLPLLGPNETVVATCSEQGYYTFATDTEASTRMFEDHEPFPTLQRSLSAEEGPDDLTMIRGVSLALINPEIGTGQVGYRYAPDLKAYTLSDQEVDHINSRICARSIEETQAKVARLSPHLTDDEAQICRDMLSSVERTFAVAEKLSMQV</sequence>
<proteinExistence type="predicted"/>
<reference evidence="1 2" key="1">
    <citation type="submission" date="2022-06" db="EMBL/GenBank/DDBJ databases">
        <title>Genomic Encyclopedia of Archaeal and Bacterial Type Strains, Phase II (KMG-II): from individual species to whole genera.</title>
        <authorList>
            <person name="Goeker M."/>
        </authorList>
    </citation>
    <scope>NUCLEOTIDE SEQUENCE [LARGE SCALE GENOMIC DNA]</scope>
    <source>
        <strain evidence="1 2">DSM 44255</strain>
    </source>
</reference>
<evidence type="ECO:0000313" key="2">
    <source>
        <dbReference type="Proteomes" id="UP001205185"/>
    </source>
</evidence>
<accession>A0ABT1IBU5</accession>